<evidence type="ECO:0000259" key="1">
    <source>
        <dbReference type="Pfam" id="PF01683"/>
    </source>
</evidence>
<evidence type="ECO:0000313" key="3">
    <source>
        <dbReference type="Proteomes" id="UP001142055"/>
    </source>
</evidence>
<organism evidence="2 3">
    <name type="scientific">Blomia tropicalis</name>
    <name type="common">Mite</name>
    <dbReference type="NCBI Taxonomy" id="40697"/>
    <lineage>
        <taxon>Eukaryota</taxon>
        <taxon>Metazoa</taxon>
        <taxon>Ecdysozoa</taxon>
        <taxon>Arthropoda</taxon>
        <taxon>Chelicerata</taxon>
        <taxon>Arachnida</taxon>
        <taxon>Acari</taxon>
        <taxon>Acariformes</taxon>
        <taxon>Sarcoptiformes</taxon>
        <taxon>Astigmata</taxon>
        <taxon>Glycyphagoidea</taxon>
        <taxon>Echimyopodidae</taxon>
        <taxon>Blomia</taxon>
    </lineage>
</organism>
<dbReference type="PANTHER" id="PTHR39069">
    <property type="entry name" value="ECDYSONE-INDUCIBLE GENE E1, ISOFORM A"/>
    <property type="match status" value="1"/>
</dbReference>
<comment type="caution">
    <text evidence="2">The sequence shown here is derived from an EMBL/GenBank/DDBJ whole genome shotgun (WGS) entry which is preliminary data.</text>
</comment>
<dbReference type="AlphaFoldDB" id="A0A9Q0MBG5"/>
<dbReference type="Proteomes" id="UP001142055">
    <property type="component" value="Chromosome 1"/>
</dbReference>
<accession>A0A9Q0MBG5</accession>
<proteinExistence type="predicted"/>
<dbReference type="Pfam" id="PF01683">
    <property type="entry name" value="EB"/>
    <property type="match status" value="1"/>
</dbReference>
<gene>
    <name evidence="2" type="ORF">RDWZM_000924</name>
</gene>
<keyword evidence="3" id="KW-1185">Reference proteome</keyword>
<reference evidence="2" key="1">
    <citation type="submission" date="2022-12" db="EMBL/GenBank/DDBJ databases">
        <title>Genome assemblies of Blomia tropicalis.</title>
        <authorList>
            <person name="Cui Y."/>
        </authorList>
    </citation>
    <scope>NUCLEOTIDE SEQUENCE</scope>
    <source>
        <tissue evidence="2">Adult mites</tissue>
    </source>
</reference>
<dbReference type="InterPro" id="IPR006149">
    <property type="entry name" value="EB_dom"/>
</dbReference>
<protein>
    <recommendedName>
        <fullName evidence="1">EB domain-containing protein</fullName>
    </recommendedName>
</protein>
<feature type="domain" description="EB" evidence="1">
    <location>
        <begin position="425"/>
        <end position="471"/>
    </location>
</feature>
<dbReference type="EMBL" id="JAPWDV010000001">
    <property type="protein sequence ID" value="KAJ6222379.1"/>
    <property type="molecule type" value="Genomic_DNA"/>
</dbReference>
<name>A0A9Q0MBG5_BLOTA</name>
<dbReference type="PANTHER" id="PTHR39069:SF8">
    <property type="entry name" value="FI17111P1"/>
    <property type="match status" value="1"/>
</dbReference>
<evidence type="ECO:0000313" key="2">
    <source>
        <dbReference type="EMBL" id="KAJ6222379.1"/>
    </source>
</evidence>
<sequence>MDEMLQSSLLNERNLFSPLDSMANTSQESIQQSPQSPPSVSGDISVPLHFTSANKMSLFSLEKRIDYHLSRIMKGHRLINFKNSIERLSTEKRICECIIEVLMSSMNLIVRKTKIIIESKEILSSLDEFVKQLPSSPPPISKISQYISGPFESSDYCQRYIQKLNEIKKLAIGLEQIIWALNSNKEHIKYIVKVFTVPEKYQRSEFSSDPNSVVPLRQSIIHTIDQCEEVIVVCRLLRDLTYDGQSIDPSLMENYSVSYGKQMHLTLRRIQPDRVVRFHLVKPYQLREAEHHRVPYLRIENASSFHQGNYSLIRLEYDSLGYLVNSSRTYFHIDVEDLLQSNSICNDGSQCESGKCLFNRCMCKCNQRCATFMANKCYPTKNINETCYVNLDCQDLSGNGAECYANRCRCNRNNVPIKLEDGIRRCVSSAQLHQICTYSKQCSLMGDNRYCGTNYHCQCLPGYRLENERFCVDPKSGSSTLLPQNILLHLFVPLISILYLSNNVN</sequence>